<proteinExistence type="inferred from homology"/>
<keyword evidence="2" id="KW-0328">Glycosyltransferase</keyword>
<dbReference type="PROSITE" id="PS51764">
    <property type="entry name" value="GH26"/>
    <property type="match status" value="1"/>
</dbReference>
<dbReference type="InterPro" id="IPR017853">
    <property type="entry name" value="GH"/>
</dbReference>
<feature type="transmembrane region" description="Helical" evidence="10">
    <location>
        <begin position="327"/>
        <end position="350"/>
    </location>
</feature>
<protein>
    <submittedName>
        <fullName evidence="12">Glycosyltransferase</fullName>
    </submittedName>
</protein>
<keyword evidence="7 10" id="KW-0472">Membrane</keyword>
<name>A0A4S4NTE0_9BACT</name>
<feature type="active site" description="Nucleophile" evidence="9">
    <location>
        <position position="798"/>
    </location>
</feature>
<comment type="caution">
    <text evidence="12">The sequence shown here is derived from an EMBL/GenBank/DDBJ whole genome shotgun (WGS) entry which is preliminary data.</text>
</comment>
<accession>A0A4S4NTE0</accession>
<evidence type="ECO:0000256" key="4">
    <source>
        <dbReference type="ARBA" id="ARBA00022692"/>
    </source>
</evidence>
<evidence type="ECO:0000256" key="8">
    <source>
        <dbReference type="ARBA" id="ARBA00023295"/>
    </source>
</evidence>
<keyword evidence="13" id="KW-1185">Reference proteome</keyword>
<dbReference type="OrthoDB" id="9802773at2"/>
<evidence type="ECO:0000256" key="7">
    <source>
        <dbReference type="ARBA" id="ARBA00023136"/>
    </source>
</evidence>
<evidence type="ECO:0000313" key="13">
    <source>
        <dbReference type="Proteomes" id="UP000308528"/>
    </source>
</evidence>
<dbReference type="Gene3D" id="3.20.20.80">
    <property type="entry name" value="Glycosidases"/>
    <property type="match status" value="2"/>
</dbReference>
<sequence>MLNDPVVRNPTEGEQIIIRLLIVTGLLCILNFSYFFFQPQYFGHPLLFTLLCIVLAYGLIRDLTLWYYYASITVPETPELKRHFTVDILTTYFPGEPYDMIVNTLTAIQNITYPHTTYLCDEANDPYLKELCAEMGIVHVTRTVRVDAKAGNINNALRQATGEICLVLDPDHVPQPDFLDHIVPHFQDESIGFVQTVQAYYNKFDTVVAKGSAQQTFHFYGPMMMTMNAYGTVNAIGANCTFRRKALDSIGGHAPGLAEDMHTAMLLYREGWKSVYVPRILAKGLVPATITAYFKQQLKWSRGTFDLFVKVYPRIFSKLTWRQRLHYALLPVHYLAGVIYLIGFFIPILSLVLSEAPWTGNFVYFLIIIGPVLFTSFILRFYIQKWLISDDERGFHIVGGILEIITWWIFTLGFVYTIFDKKVPYLPTPKEGEDVTHFSLLLPNLAIGVLSLGAIAYGLPRDFTPFSIIMAGFALLNAAFMFFSVYLAFAVTNETGNLRERLPAPARTLGRHAKRQLLWALDTMTLTVRKLAPLLLVGVLVSALTLMSIYDRQGFAMIESVPTTVELSTTPLLGIFYPAGPTGLTSLERVTELEDRLLTHTDIISSYIPWSGSADPEAEMQHLQDIVERGSTPLITWEPWVSHFPGSDSMAALAREEQALSYIANGRFDDYINAFAGRVARLEKPVYLRFAHEFDNPDYPWSPRGNNQPEDFVAAWRHVHNLFQQAGAKNVRWVWNPWKPKAMQEYYPGEAYVDFVGLTNLNYGPLEGGPQSNSFTDLYAPFAAAMEDLPGEDVILAEFGTLGTPAEKRDWLVAARRSILEDHPEIRAIVAFNSAFDRNIPQGADYPGDVLDWTADPALLFNPETAANFVSIREAECWAPPAASTYLALPDRPVRAVGYKKGEGWSTHQYVPSRANLEHDFSLMREAGINTIRITNPGIYAHNLFTISQEYGLDVIMNFWIPETHDFVSDTLELAELREQILEKVANNRDRGTLLHYSFGNDLLARLADLHLQPNLHAQRIAYLNWLGGLIQDIKKLDDRHPVMISVLAAPGVERVIEDFHLLKGPADAVGLIVGSLTSLERVRHLTEQYKGRLVVSDIGIEPLRNLRKSEESQYTVINNWQNEWRRTKLTFDGLLDFRARRTPTFTAVANYWNDDKAQDVEIPEIAVLPPALQPYVGGIYHYRAMVLDEKGWVPADSLALEKYTFEWSLVKLDTFQNPIALKMLKEEGPVLKLAMPPNHLQYRVLLTATDGRYSRSAQSPLLPR</sequence>
<keyword evidence="8 9" id="KW-0326">Glycosidase</keyword>
<organism evidence="12 13">
    <name type="scientific">Neolewinella litorea</name>
    <dbReference type="NCBI Taxonomy" id="2562452"/>
    <lineage>
        <taxon>Bacteria</taxon>
        <taxon>Pseudomonadati</taxon>
        <taxon>Bacteroidota</taxon>
        <taxon>Saprospiria</taxon>
        <taxon>Saprospirales</taxon>
        <taxon>Lewinellaceae</taxon>
        <taxon>Neolewinella</taxon>
    </lineage>
</organism>
<dbReference type="GO" id="GO:0005886">
    <property type="term" value="C:plasma membrane"/>
    <property type="evidence" value="ECO:0007669"/>
    <property type="project" value="TreeGrafter"/>
</dbReference>
<keyword evidence="6 10" id="KW-1133">Transmembrane helix</keyword>
<dbReference type="PANTHER" id="PTHR43867">
    <property type="entry name" value="CELLULOSE SYNTHASE CATALYTIC SUBUNIT A [UDP-FORMING]"/>
    <property type="match status" value="1"/>
</dbReference>
<feature type="transmembrane region" description="Helical" evidence="10">
    <location>
        <begin position="395"/>
        <end position="418"/>
    </location>
</feature>
<keyword evidence="5 9" id="KW-0378">Hydrolase</keyword>
<evidence type="ECO:0000256" key="10">
    <source>
        <dbReference type="SAM" id="Phobius"/>
    </source>
</evidence>
<dbReference type="AlphaFoldDB" id="A0A4S4NTE0"/>
<comment type="subcellular location">
    <subcellularLocation>
        <location evidence="1">Membrane</location>
        <topology evidence="1">Multi-pass membrane protein</topology>
    </subcellularLocation>
</comment>
<evidence type="ECO:0000259" key="11">
    <source>
        <dbReference type="PROSITE" id="PS51764"/>
    </source>
</evidence>
<reference evidence="12 13" key="1">
    <citation type="submission" date="2019-04" db="EMBL/GenBank/DDBJ databases">
        <title>Lewinella litorea sp. nov., isolated from a marine sand.</title>
        <authorList>
            <person name="Yoon J.-H."/>
        </authorList>
    </citation>
    <scope>NUCLEOTIDE SEQUENCE [LARGE SCALE GENOMIC DNA]</scope>
    <source>
        <strain evidence="12 13">HSMS-39</strain>
    </source>
</reference>
<dbReference type="GO" id="GO:0004553">
    <property type="term" value="F:hydrolase activity, hydrolyzing O-glycosyl compounds"/>
    <property type="evidence" value="ECO:0007669"/>
    <property type="project" value="InterPro"/>
</dbReference>
<keyword evidence="3 12" id="KW-0808">Transferase</keyword>
<dbReference type="InterPro" id="IPR050321">
    <property type="entry name" value="Glycosyltr_2/OpgH_subfam"/>
</dbReference>
<evidence type="ECO:0000256" key="6">
    <source>
        <dbReference type="ARBA" id="ARBA00022989"/>
    </source>
</evidence>
<feature type="transmembrane region" description="Helical" evidence="10">
    <location>
        <begin position="466"/>
        <end position="489"/>
    </location>
</feature>
<evidence type="ECO:0000256" key="5">
    <source>
        <dbReference type="ARBA" id="ARBA00022801"/>
    </source>
</evidence>
<dbReference type="RefSeq" id="WP_136456571.1">
    <property type="nucleotide sequence ID" value="NZ_SRSF01000001.1"/>
</dbReference>
<feature type="domain" description="GH26" evidence="11">
    <location>
        <begin position="558"/>
        <end position="863"/>
    </location>
</feature>
<feature type="transmembrane region" description="Helical" evidence="10">
    <location>
        <begin position="531"/>
        <end position="550"/>
    </location>
</feature>
<dbReference type="PANTHER" id="PTHR43867:SF2">
    <property type="entry name" value="CELLULOSE SYNTHASE CATALYTIC SUBUNIT A [UDP-FORMING]"/>
    <property type="match status" value="1"/>
</dbReference>
<evidence type="ECO:0000256" key="1">
    <source>
        <dbReference type="ARBA" id="ARBA00004141"/>
    </source>
</evidence>
<dbReference type="CDD" id="cd06421">
    <property type="entry name" value="CESA_CelA_like"/>
    <property type="match status" value="1"/>
</dbReference>
<feature type="transmembrane region" description="Helical" evidence="10">
    <location>
        <begin position="438"/>
        <end position="459"/>
    </location>
</feature>
<dbReference type="InterPro" id="IPR022790">
    <property type="entry name" value="GH26_dom"/>
</dbReference>
<dbReference type="GO" id="GO:0016758">
    <property type="term" value="F:hexosyltransferase activity"/>
    <property type="evidence" value="ECO:0007669"/>
    <property type="project" value="TreeGrafter"/>
</dbReference>
<comment type="similarity">
    <text evidence="9">Belongs to the glycosyl hydrolase 26 family.</text>
</comment>
<dbReference type="Pfam" id="PF02156">
    <property type="entry name" value="Glyco_hydro_26"/>
    <property type="match status" value="1"/>
</dbReference>
<dbReference type="EMBL" id="SRSF01000001">
    <property type="protein sequence ID" value="THH41728.1"/>
    <property type="molecule type" value="Genomic_DNA"/>
</dbReference>
<evidence type="ECO:0000256" key="9">
    <source>
        <dbReference type="PROSITE-ProRule" id="PRU01100"/>
    </source>
</evidence>
<feature type="active site" description="Proton donor" evidence="9">
    <location>
        <position position="693"/>
    </location>
</feature>
<dbReference type="Gene3D" id="3.90.550.10">
    <property type="entry name" value="Spore Coat Polysaccharide Biosynthesis Protein SpsA, Chain A"/>
    <property type="match status" value="1"/>
</dbReference>
<dbReference type="SUPFAM" id="SSF53448">
    <property type="entry name" value="Nucleotide-diphospho-sugar transferases"/>
    <property type="match status" value="1"/>
</dbReference>
<dbReference type="Pfam" id="PF13641">
    <property type="entry name" value="Glyco_tranf_2_3"/>
    <property type="match status" value="1"/>
</dbReference>
<dbReference type="InterPro" id="IPR029044">
    <property type="entry name" value="Nucleotide-diphossugar_trans"/>
</dbReference>
<feature type="transmembrane region" description="Helical" evidence="10">
    <location>
        <begin position="16"/>
        <end position="36"/>
    </location>
</feature>
<gene>
    <name evidence="12" type="ORF">E4021_03790</name>
</gene>
<keyword evidence="4 10" id="KW-0812">Transmembrane</keyword>
<evidence type="ECO:0000313" key="12">
    <source>
        <dbReference type="EMBL" id="THH41728.1"/>
    </source>
</evidence>
<evidence type="ECO:0000256" key="2">
    <source>
        <dbReference type="ARBA" id="ARBA00022676"/>
    </source>
</evidence>
<dbReference type="SUPFAM" id="SSF51445">
    <property type="entry name" value="(Trans)glycosidases"/>
    <property type="match status" value="2"/>
</dbReference>
<dbReference type="Proteomes" id="UP000308528">
    <property type="component" value="Unassembled WGS sequence"/>
</dbReference>
<feature type="transmembrane region" description="Helical" evidence="10">
    <location>
        <begin position="42"/>
        <end position="60"/>
    </location>
</feature>
<feature type="transmembrane region" description="Helical" evidence="10">
    <location>
        <begin position="362"/>
        <end position="383"/>
    </location>
</feature>
<evidence type="ECO:0000256" key="3">
    <source>
        <dbReference type="ARBA" id="ARBA00022679"/>
    </source>
</evidence>